<sequence>MLYWNSPIIPPIVDYIQLGVEEILQMLYWNSPIIHHIVDYTLVVAGREFYRCYWNCPIIPPIVDYTGVSRKESFTDALLELSHHPTNSRFSKVGYRTESFTDALMDCIIPNSRLYVGTGKIFYRCFTRTVPLSTNSRLYSW</sequence>
<evidence type="ECO:0000313" key="1">
    <source>
        <dbReference type="EMBL" id="GBN00172.1"/>
    </source>
</evidence>
<organism evidence="1 2">
    <name type="scientific">Araneus ventricosus</name>
    <name type="common">Orbweaver spider</name>
    <name type="synonym">Epeira ventricosa</name>
    <dbReference type="NCBI Taxonomy" id="182803"/>
    <lineage>
        <taxon>Eukaryota</taxon>
        <taxon>Metazoa</taxon>
        <taxon>Ecdysozoa</taxon>
        <taxon>Arthropoda</taxon>
        <taxon>Chelicerata</taxon>
        <taxon>Arachnida</taxon>
        <taxon>Araneae</taxon>
        <taxon>Araneomorphae</taxon>
        <taxon>Entelegynae</taxon>
        <taxon>Araneoidea</taxon>
        <taxon>Araneidae</taxon>
        <taxon>Araneus</taxon>
    </lineage>
</organism>
<comment type="caution">
    <text evidence="1">The sequence shown here is derived from an EMBL/GenBank/DDBJ whole genome shotgun (WGS) entry which is preliminary data.</text>
</comment>
<proteinExistence type="predicted"/>
<name>A0A4Y2KCT8_ARAVE</name>
<protein>
    <submittedName>
        <fullName evidence="1">Uncharacterized protein</fullName>
    </submittedName>
</protein>
<dbReference type="Proteomes" id="UP000499080">
    <property type="component" value="Unassembled WGS sequence"/>
</dbReference>
<keyword evidence="2" id="KW-1185">Reference proteome</keyword>
<dbReference type="EMBL" id="BGPR01004488">
    <property type="protein sequence ID" value="GBN00172.1"/>
    <property type="molecule type" value="Genomic_DNA"/>
</dbReference>
<evidence type="ECO:0000313" key="2">
    <source>
        <dbReference type="Proteomes" id="UP000499080"/>
    </source>
</evidence>
<dbReference type="AlphaFoldDB" id="A0A4Y2KCT8"/>
<reference evidence="1 2" key="1">
    <citation type="journal article" date="2019" name="Sci. Rep.">
        <title>Orb-weaving spider Araneus ventricosus genome elucidates the spidroin gene catalogue.</title>
        <authorList>
            <person name="Kono N."/>
            <person name="Nakamura H."/>
            <person name="Ohtoshi R."/>
            <person name="Moran D.A.P."/>
            <person name="Shinohara A."/>
            <person name="Yoshida Y."/>
            <person name="Fujiwara M."/>
            <person name="Mori M."/>
            <person name="Tomita M."/>
            <person name="Arakawa K."/>
        </authorList>
    </citation>
    <scope>NUCLEOTIDE SEQUENCE [LARGE SCALE GENOMIC DNA]</scope>
</reference>
<gene>
    <name evidence="1" type="ORF">AVEN_14267_1</name>
</gene>
<accession>A0A4Y2KCT8</accession>